<feature type="transmembrane region" description="Helical" evidence="1">
    <location>
        <begin position="352"/>
        <end position="373"/>
    </location>
</feature>
<dbReference type="Pfam" id="PF09586">
    <property type="entry name" value="YfhO"/>
    <property type="match status" value="1"/>
</dbReference>
<feature type="transmembrane region" description="Helical" evidence="1">
    <location>
        <begin position="228"/>
        <end position="247"/>
    </location>
</feature>
<name>A0ABW4JAN5_9LACO</name>
<keyword evidence="1" id="KW-1133">Transmembrane helix</keyword>
<gene>
    <name evidence="2" type="ORF">ACFQ5M_11740</name>
</gene>
<proteinExistence type="predicted"/>
<feature type="transmembrane region" description="Helical" evidence="1">
    <location>
        <begin position="320"/>
        <end position="340"/>
    </location>
</feature>
<accession>A0ABW4JAN5</accession>
<dbReference type="EMBL" id="JBHTOP010000026">
    <property type="protein sequence ID" value="MFD1672774.1"/>
    <property type="molecule type" value="Genomic_DNA"/>
</dbReference>
<feature type="transmembrane region" description="Helical" evidence="1">
    <location>
        <begin position="413"/>
        <end position="429"/>
    </location>
</feature>
<dbReference type="Proteomes" id="UP001597267">
    <property type="component" value="Unassembled WGS sequence"/>
</dbReference>
<feature type="transmembrane region" description="Helical" evidence="1">
    <location>
        <begin position="78"/>
        <end position="97"/>
    </location>
</feature>
<evidence type="ECO:0000256" key="1">
    <source>
        <dbReference type="SAM" id="Phobius"/>
    </source>
</evidence>
<dbReference type="PANTHER" id="PTHR38454:SF1">
    <property type="entry name" value="INTEGRAL MEMBRANE PROTEIN"/>
    <property type="match status" value="1"/>
</dbReference>
<sequence length="877" mass="99367">MLKHIKRNYQYYLSFFIPALLILLYFACRGTYPFGKSSLLTVDLGQQYIDFFAYYKASLLHHPTTLLYSFSKALGGDMVGVSAYYLISPFNLIFLITPQKYFPVAIWLMTILKFGCAGLTSAIFFKKSKLLDGLLVPTFGVSYGLMSYLVVNHFNLMWLDGVIMLPLVALSLSDLWYRKYPFWFAITLGVTILLNYYIGFMVVLFSILYFLFLAVIRNLNFKQWWQSFLKFTTGGLLGAGLAAVLLLPTLSALTESKGQYTITKIHWHFEYAPWQGLLKLFIGTFNFDQMSTGYANIFTGSLALFGFILFFTVRRIPLRVKITAGLISLFLALSLCYEPLDLLWHGLQFPVWYPYRFSFVISFWLLILAAYTLRYTRQISTLQTLLCLGVTSGLSILALSVNKDFNFLDRSQIIITALFMLSILVLLNLRTTHFHGINNLFLIVVTIEMGTNLWLSLDPISYLTENEFANYTTQLVKGSNAVKQKATQPFYRIGKTYERTKNDPMEADYYGASQFNSMMEPKVTKFFGKIGQPKGDGFVTYNNGTLLTDALLGMQYFMHERQDTLLPAIGSTNNSVLPVVSSRPDLAEYTTTDVLSLQTIHKNPYALPIAYMVNHQVTTTKAYTSFPLAQQEAILHSTAPNLTQPLFTAESYQIKLQNMKLKKKAIGLDYTKINTSNPGKVTLTFTPTTDDPYYMTWGASLNNKVVGLNINGQTIKLDDSYDNTLVYGIADHQKDEPIKITLTSKGDNLWLDNLSISQMNRKLFKRWNQQLQAQSLKYTKVTPLTISGTITAKEDQVLMTSIPNGKGWHIKVDNKHVKKRQLLKTFVGAQLKPGKHKITIYYRPPYLITGLIITSLAIIGIGSSIILEKKRAGKGTV</sequence>
<organism evidence="2 3">
    <name type="scientific">Agrilactobacillus yilanensis</name>
    <dbReference type="NCBI Taxonomy" id="2485997"/>
    <lineage>
        <taxon>Bacteria</taxon>
        <taxon>Bacillati</taxon>
        <taxon>Bacillota</taxon>
        <taxon>Bacilli</taxon>
        <taxon>Lactobacillales</taxon>
        <taxon>Lactobacillaceae</taxon>
        <taxon>Agrilactobacillus</taxon>
    </lineage>
</organism>
<feature type="transmembrane region" description="Helical" evidence="1">
    <location>
        <begin position="436"/>
        <end position="455"/>
    </location>
</feature>
<dbReference type="PANTHER" id="PTHR38454">
    <property type="entry name" value="INTEGRAL MEMBRANE PROTEIN-RELATED"/>
    <property type="match status" value="1"/>
</dbReference>
<dbReference type="InterPro" id="IPR018580">
    <property type="entry name" value="Uncharacterised_YfhO"/>
</dbReference>
<comment type="caution">
    <text evidence="2">The sequence shown here is derived from an EMBL/GenBank/DDBJ whole genome shotgun (WGS) entry which is preliminary data.</text>
</comment>
<keyword evidence="1" id="KW-0472">Membrane</keyword>
<reference evidence="3" key="1">
    <citation type="journal article" date="2019" name="Int. J. Syst. Evol. Microbiol.">
        <title>The Global Catalogue of Microorganisms (GCM) 10K type strain sequencing project: providing services to taxonomists for standard genome sequencing and annotation.</title>
        <authorList>
            <consortium name="The Broad Institute Genomics Platform"/>
            <consortium name="The Broad Institute Genome Sequencing Center for Infectious Disease"/>
            <person name="Wu L."/>
            <person name="Ma J."/>
        </authorList>
    </citation>
    <scope>NUCLEOTIDE SEQUENCE [LARGE SCALE GENOMIC DNA]</scope>
    <source>
        <strain evidence="3">CCM 8896</strain>
    </source>
</reference>
<evidence type="ECO:0000313" key="3">
    <source>
        <dbReference type="Proteomes" id="UP001597267"/>
    </source>
</evidence>
<dbReference type="RefSeq" id="WP_125713145.1">
    <property type="nucleotide sequence ID" value="NZ_JBHTOP010000026.1"/>
</dbReference>
<evidence type="ECO:0000313" key="2">
    <source>
        <dbReference type="EMBL" id="MFD1672774.1"/>
    </source>
</evidence>
<feature type="transmembrane region" description="Helical" evidence="1">
    <location>
        <begin position="183"/>
        <end position="216"/>
    </location>
</feature>
<feature type="transmembrane region" description="Helical" evidence="1">
    <location>
        <begin position="846"/>
        <end position="867"/>
    </location>
</feature>
<feature type="transmembrane region" description="Helical" evidence="1">
    <location>
        <begin position="12"/>
        <end position="32"/>
    </location>
</feature>
<feature type="transmembrane region" description="Helical" evidence="1">
    <location>
        <begin position="131"/>
        <end position="151"/>
    </location>
</feature>
<keyword evidence="3" id="KW-1185">Reference proteome</keyword>
<protein>
    <submittedName>
        <fullName evidence="2">YfhO family protein</fullName>
    </submittedName>
</protein>
<feature type="transmembrane region" description="Helical" evidence="1">
    <location>
        <begin position="385"/>
        <end position="401"/>
    </location>
</feature>
<feature type="transmembrane region" description="Helical" evidence="1">
    <location>
        <begin position="104"/>
        <end position="125"/>
    </location>
</feature>
<keyword evidence="1" id="KW-0812">Transmembrane</keyword>
<feature type="transmembrane region" description="Helical" evidence="1">
    <location>
        <begin position="293"/>
        <end position="313"/>
    </location>
</feature>
<feature type="transmembrane region" description="Helical" evidence="1">
    <location>
        <begin position="158"/>
        <end position="177"/>
    </location>
</feature>